<feature type="domain" description="Inosine/uridine-preferring nucleoside hydrolase" evidence="3">
    <location>
        <begin position="6"/>
        <end position="306"/>
    </location>
</feature>
<sequence>MSKRKVILDCDPGHDDAIALLMALASDNIDLVAITTSAGNQLPEKTFNNTRKLLALTNREDIPVAMGALKPLRRELIIADDVHGESGLDGAELPEPTVAPATIRANDLLAKMLSESDEKITIVATGPLTNIAIFLLSHPELKEKIELISFMGGACFGGNITPHAEFNIYVDPEAADIVVKSGVPVAMFGLDVTLKAQLFEEDIKEIREIGNPVATTMADLLDFFNLTTTVPFLAEEGHVEGIHMHDPCAMAYVIDPSMFKALPMHVEVETSNTLSLGSTVVDYDDLFKKEKNVVVGFDVDLPKFKELVIQTINHFSN</sequence>
<reference evidence="5" key="1">
    <citation type="submission" date="2016-09" db="EMBL/GenBank/DDBJ databases">
        <authorList>
            <person name="Gulvik C.A."/>
        </authorList>
    </citation>
    <scope>NUCLEOTIDE SEQUENCE [LARGE SCALE GENOMIC DNA]</scope>
    <source>
        <strain evidence="5">LMG 26676</strain>
    </source>
</reference>
<dbReference type="STRING" id="1131292.BCR24_01680"/>
<dbReference type="CDD" id="cd02651">
    <property type="entry name" value="nuc_hydro_IU_UC_XIUA"/>
    <property type="match status" value="1"/>
</dbReference>
<dbReference type="Gene3D" id="3.90.245.10">
    <property type="entry name" value="Ribonucleoside hydrolase-like"/>
    <property type="match status" value="1"/>
</dbReference>
<evidence type="ECO:0000313" key="4">
    <source>
        <dbReference type="EMBL" id="OEG24090.1"/>
    </source>
</evidence>
<dbReference type="InterPro" id="IPR036452">
    <property type="entry name" value="Ribo_hydro-like"/>
</dbReference>
<dbReference type="InterPro" id="IPR023186">
    <property type="entry name" value="IUNH"/>
</dbReference>
<keyword evidence="2" id="KW-0326">Glycosidase</keyword>
<accession>A0A1E5HHH2</accession>
<dbReference type="GO" id="GO:0045437">
    <property type="term" value="F:uridine nucleosidase activity"/>
    <property type="evidence" value="ECO:0007669"/>
    <property type="project" value="UniProtKB-ARBA"/>
</dbReference>
<dbReference type="PROSITE" id="PS01247">
    <property type="entry name" value="IUNH"/>
    <property type="match status" value="1"/>
</dbReference>
<keyword evidence="1 4" id="KW-0378">Hydrolase</keyword>
<evidence type="ECO:0000256" key="1">
    <source>
        <dbReference type="ARBA" id="ARBA00022801"/>
    </source>
</evidence>
<dbReference type="PANTHER" id="PTHR12304:SF4">
    <property type="entry name" value="URIDINE NUCLEOSIDASE"/>
    <property type="match status" value="1"/>
</dbReference>
<protein>
    <submittedName>
        <fullName evidence="4">Ribonucleoside hydrolase</fullName>
    </submittedName>
</protein>
<dbReference type="InterPro" id="IPR001910">
    <property type="entry name" value="Inosine/uridine_hydrolase_dom"/>
</dbReference>
<dbReference type="RefSeq" id="WP_069638815.1">
    <property type="nucleotide sequence ID" value="NZ_JAFBEZ010000013.1"/>
</dbReference>
<evidence type="ECO:0000259" key="3">
    <source>
        <dbReference type="Pfam" id="PF01156"/>
    </source>
</evidence>
<keyword evidence="5" id="KW-1185">Reference proteome</keyword>
<evidence type="ECO:0000256" key="2">
    <source>
        <dbReference type="ARBA" id="ARBA00023295"/>
    </source>
</evidence>
<dbReference type="EMBL" id="MIKC01000001">
    <property type="protein sequence ID" value="OEG24090.1"/>
    <property type="molecule type" value="Genomic_DNA"/>
</dbReference>
<comment type="caution">
    <text evidence="4">The sequence shown here is derived from an EMBL/GenBank/DDBJ whole genome shotgun (WGS) entry which is preliminary data.</text>
</comment>
<dbReference type="InterPro" id="IPR015910">
    <property type="entry name" value="I/U_nuclsd_hydro_CS"/>
</dbReference>
<dbReference type="GO" id="GO:0006152">
    <property type="term" value="P:purine nucleoside catabolic process"/>
    <property type="evidence" value="ECO:0007669"/>
    <property type="project" value="TreeGrafter"/>
</dbReference>
<dbReference type="SUPFAM" id="SSF53590">
    <property type="entry name" value="Nucleoside hydrolase"/>
    <property type="match status" value="1"/>
</dbReference>
<dbReference type="PANTHER" id="PTHR12304">
    <property type="entry name" value="INOSINE-URIDINE PREFERRING NUCLEOSIDE HYDROLASE"/>
    <property type="match status" value="1"/>
</dbReference>
<name>A0A1E5HHH2_9ENTE</name>
<dbReference type="GO" id="GO:0005829">
    <property type="term" value="C:cytosol"/>
    <property type="evidence" value="ECO:0007669"/>
    <property type="project" value="TreeGrafter"/>
</dbReference>
<evidence type="ECO:0000313" key="5">
    <source>
        <dbReference type="Proteomes" id="UP000094469"/>
    </source>
</evidence>
<proteinExistence type="predicted"/>
<dbReference type="GO" id="GO:0008477">
    <property type="term" value="F:purine nucleosidase activity"/>
    <property type="evidence" value="ECO:0007669"/>
    <property type="project" value="TreeGrafter"/>
</dbReference>
<dbReference type="Proteomes" id="UP000094469">
    <property type="component" value="Unassembled WGS sequence"/>
</dbReference>
<dbReference type="AlphaFoldDB" id="A0A1E5HHH2"/>
<organism evidence="4 5">
    <name type="scientific">Enterococcus ureilyticus</name>
    <dbReference type="NCBI Taxonomy" id="1131292"/>
    <lineage>
        <taxon>Bacteria</taxon>
        <taxon>Bacillati</taxon>
        <taxon>Bacillota</taxon>
        <taxon>Bacilli</taxon>
        <taxon>Lactobacillales</taxon>
        <taxon>Enterococcaceae</taxon>
        <taxon>Enterococcus</taxon>
    </lineage>
</organism>
<dbReference type="Pfam" id="PF01156">
    <property type="entry name" value="IU_nuc_hydro"/>
    <property type="match status" value="1"/>
</dbReference>
<dbReference type="OrthoDB" id="9797882at2"/>
<gene>
    <name evidence="4" type="ORF">BCR24_01680</name>
</gene>